<dbReference type="InterPro" id="IPR036388">
    <property type="entry name" value="WH-like_DNA-bd_sf"/>
</dbReference>
<dbReference type="SMART" id="SM00347">
    <property type="entry name" value="HTH_MARR"/>
    <property type="match status" value="1"/>
</dbReference>
<evidence type="ECO:0000313" key="2">
    <source>
        <dbReference type="EMBL" id="OOF37824.1"/>
    </source>
</evidence>
<proteinExistence type="predicted"/>
<protein>
    <submittedName>
        <fullName evidence="2">MarR family transcriptional regulator</fullName>
    </submittedName>
</protein>
<sequence length="142" mass="17015">MNNFDRLGKQVSEMDDLLDRWVKKLGINYHHFAVLYSLSNAENGQCTQKQICEEWYAPKQTVFNICKEYREKGWIEFFESQNDKREKIMKLTEAGKQQAEPIYLATITLFEGIFNRFNEQKTAQLFTLIDEFNQIWRTEIEK</sequence>
<reference evidence="2 3" key="1">
    <citation type="submission" date="2016-10" db="EMBL/GenBank/DDBJ databases">
        <title>Rodentibacter gen. nov. and new species.</title>
        <authorList>
            <person name="Christensen H."/>
        </authorList>
    </citation>
    <scope>NUCLEOTIDE SEQUENCE [LARGE SCALE GENOMIC DNA]</scope>
    <source>
        <strain evidence="2 3">Ac69</strain>
    </source>
</reference>
<feature type="domain" description="HTH marR-type" evidence="1">
    <location>
        <begin position="1"/>
        <end position="134"/>
    </location>
</feature>
<keyword evidence="3" id="KW-1185">Reference proteome</keyword>
<dbReference type="RefSeq" id="WP_077426205.1">
    <property type="nucleotide sequence ID" value="NZ_MLHH01000001.1"/>
</dbReference>
<dbReference type="InterPro" id="IPR039422">
    <property type="entry name" value="MarR/SlyA-like"/>
</dbReference>
<dbReference type="OrthoDB" id="3232829at2"/>
<dbReference type="PANTHER" id="PTHR33164:SF89">
    <property type="entry name" value="MARR FAMILY REGULATORY PROTEIN"/>
    <property type="match status" value="1"/>
</dbReference>
<dbReference type="AlphaFoldDB" id="A0A1V3ICC5"/>
<name>A0A1V3ICC5_9PAST</name>
<dbReference type="InterPro" id="IPR000835">
    <property type="entry name" value="HTH_MarR-typ"/>
</dbReference>
<accession>A0A1V3ICC5</accession>
<evidence type="ECO:0000259" key="1">
    <source>
        <dbReference type="PROSITE" id="PS50995"/>
    </source>
</evidence>
<dbReference type="Proteomes" id="UP000189437">
    <property type="component" value="Unassembled WGS sequence"/>
</dbReference>
<dbReference type="InterPro" id="IPR036390">
    <property type="entry name" value="WH_DNA-bd_sf"/>
</dbReference>
<dbReference type="Gene3D" id="6.10.250.820">
    <property type="match status" value="1"/>
</dbReference>
<evidence type="ECO:0000313" key="3">
    <source>
        <dbReference type="Proteomes" id="UP000189437"/>
    </source>
</evidence>
<dbReference type="GO" id="GO:0003700">
    <property type="term" value="F:DNA-binding transcription factor activity"/>
    <property type="evidence" value="ECO:0007669"/>
    <property type="project" value="InterPro"/>
</dbReference>
<organism evidence="2 3">
    <name type="scientific">Rodentibacter heidelbergensis</name>
    <dbReference type="NCBI Taxonomy" id="1908258"/>
    <lineage>
        <taxon>Bacteria</taxon>
        <taxon>Pseudomonadati</taxon>
        <taxon>Pseudomonadota</taxon>
        <taxon>Gammaproteobacteria</taxon>
        <taxon>Pasteurellales</taxon>
        <taxon>Pasteurellaceae</taxon>
        <taxon>Rodentibacter</taxon>
    </lineage>
</organism>
<dbReference type="PANTHER" id="PTHR33164">
    <property type="entry name" value="TRANSCRIPTIONAL REGULATOR, MARR FAMILY"/>
    <property type="match status" value="1"/>
</dbReference>
<comment type="caution">
    <text evidence="2">The sequence shown here is derived from an EMBL/GenBank/DDBJ whole genome shotgun (WGS) entry which is preliminary data.</text>
</comment>
<dbReference type="Pfam" id="PF12802">
    <property type="entry name" value="MarR_2"/>
    <property type="match status" value="1"/>
</dbReference>
<gene>
    <name evidence="2" type="ORF">BKK48_00135</name>
</gene>
<dbReference type="Gene3D" id="1.10.10.10">
    <property type="entry name" value="Winged helix-like DNA-binding domain superfamily/Winged helix DNA-binding domain"/>
    <property type="match status" value="1"/>
</dbReference>
<dbReference type="STRING" id="1908258.BKK48_00135"/>
<dbReference type="EMBL" id="MLHH01000001">
    <property type="protein sequence ID" value="OOF37824.1"/>
    <property type="molecule type" value="Genomic_DNA"/>
</dbReference>
<dbReference type="GO" id="GO:0006950">
    <property type="term" value="P:response to stress"/>
    <property type="evidence" value="ECO:0007669"/>
    <property type="project" value="TreeGrafter"/>
</dbReference>
<dbReference type="PROSITE" id="PS50995">
    <property type="entry name" value="HTH_MARR_2"/>
    <property type="match status" value="1"/>
</dbReference>
<dbReference type="SUPFAM" id="SSF46785">
    <property type="entry name" value="Winged helix' DNA-binding domain"/>
    <property type="match status" value="1"/>
</dbReference>